<accession>A0A8J6EG60</accession>
<sequence>MQARRAFSPITLALTSAKMPYKWGFPTKLFIHRDHTMHVETPPRKERSSYHHGKYQLKKLKGPHTYQDLRRSQMTGPLPLPHEEKRLVIPFHPEF</sequence>
<organism evidence="1 2">
    <name type="scientific">Eleutherodactylus coqui</name>
    <name type="common">Puerto Rican coqui</name>
    <dbReference type="NCBI Taxonomy" id="57060"/>
    <lineage>
        <taxon>Eukaryota</taxon>
        <taxon>Metazoa</taxon>
        <taxon>Chordata</taxon>
        <taxon>Craniata</taxon>
        <taxon>Vertebrata</taxon>
        <taxon>Euteleostomi</taxon>
        <taxon>Amphibia</taxon>
        <taxon>Batrachia</taxon>
        <taxon>Anura</taxon>
        <taxon>Neobatrachia</taxon>
        <taxon>Hyloidea</taxon>
        <taxon>Eleutherodactylidae</taxon>
        <taxon>Eleutherodactylinae</taxon>
        <taxon>Eleutherodactylus</taxon>
        <taxon>Eleutherodactylus</taxon>
    </lineage>
</organism>
<comment type="caution">
    <text evidence="1">The sequence shown here is derived from an EMBL/GenBank/DDBJ whole genome shotgun (WGS) entry which is preliminary data.</text>
</comment>
<name>A0A8J6EG60_ELECQ</name>
<dbReference type="EMBL" id="WNTK01000809">
    <property type="protein sequence ID" value="KAG9468597.1"/>
    <property type="molecule type" value="Genomic_DNA"/>
</dbReference>
<proteinExistence type="predicted"/>
<evidence type="ECO:0000313" key="2">
    <source>
        <dbReference type="Proteomes" id="UP000770717"/>
    </source>
</evidence>
<dbReference type="OrthoDB" id="9909646at2759"/>
<gene>
    <name evidence="1" type="ORF">GDO78_022367</name>
</gene>
<reference evidence="1" key="1">
    <citation type="thesis" date="2020" institute="ProQuest LLC" country="789 East Eisenhower Parkway, Ann Arbor, MI, USA">
        <title>Comparative Genomics and Chromosome Evolution.</title>
        <authorList>
            <person name="Mudd A.B."/>
        </authorList>
    </citation>
    <scope>NUCLEOTIDE SEQUENCE</scope>
    <source>
        <strain evidence="1">HN-11 Male</strain>
        <tissue evidence="1">Kidney and liver</tissue>
    </source>
</reference>
<keyword evidence="2" id="KW-1185">Reference proteome</keyword>
<evidence type="ECO:0000313" key="1">
    <source>
        <dbReference type="EMBL" id="KAG9468597.1"/>
    </source>
</evidence>
<protein>
    <submittedName>
        <fullName evidence="1">Uncharacterized protein</fullName>
    </submittedName>
</protein>
<dbReference type="AlphaFoldDB" id="A0A8J6EG60"/>
<dbReference type="Proteomes" id="UP000770717">
    <property type="component" value="Unassembled WGS sequence"/>
</dbReference>